<sequence>MEKEQQTNDAWVLIEILSFITNVERKRLRELSYEELEAFYERVVKEN</sequence>
<dbReference type="AlphaFoldDB" id="A0A7X0X1Q9"/>
<organism evidence="1 2">
    <name type="scientific">Listeria seeligeri</name>
    <dbReference type="NCBI Taxonomy" id="1640"/>
    <lineage>
        <taxon>Bacteria</taxon>
        <taxon>Bacillati</taxon>
        <taxon>Bacillota</taxon>
        <taxon>Bacilli</taxon>
        <taxon>Bacillales</taxon>
        <taxon>Listeriaceae</taxon>
        <taxon>Listeria</taxon>
    </lineage>
</organism>
<comment type="caution">
    <text evidence="1">The sequence shown here is derived from an EMBL/GenBank/DDBJ whole genome shotgun (WGS) entry which is preliminary data.</text>
</comment>
<dbReference type="RefSeq" id="WP_003745496.1">
    <property type="nucleotide sequence ID" value="NZ_CP034772.1"/>
</dbReference>
<reference evidence="1 2" key="1">
    <citation type="submission" date="2020-03" db="EMBL/GenBank/DDBJ databases">
        <title>Soil Listeria distribution.</title>
        <authorList>
            <person name="Liao J."/>
            <person name="Wiedmann M."/>
        </authorList>
    </citation>
    <scope>NUCLEOTIDE SEQUENCE [LARGE SCALE GENOMIC DNA]</scope>
    <source>
        <strain evidence="1 2">FSL L7-1560</strain>
    </source>
</reference>
<gene>
    <name evidence="1" type="ORF">HB897_07350</name>
</gene>
<evidence type="ECO:0000313" key="1">
    <source>
        <dbReference type="EMBL" id="MBC1486039.1"/>
    </source>
</evidence>
<dbReference type="Proteomes" id="UP000523362">
    <property type="component" value="Unassembled WGS sequence"/>
</dbReference>
<accession>A0A7X0X1Q9</accession>
<protein>
    <submittedName>
        <fullName evidence="1">BH0509 family protein</fullName>
    </submittedName>
</protein>
<dbReference type="NCBIfam" id="NF033562">
    <property type="entry name" value="BH0509_fam"/>
    <property type="match status" value="1"/>
</dbReference>
<dbReference type="EMBL" id="JAARRG010000004">
    <property type="protein sequence ID" value="MBC1486039.1"/>
    <property type="molecule type" value="Genomic_DNA"/>
</dbReference>
<name>A0A7X0X1Q9_LISSE</name>
<dbReference type="InterPro" id="IPR049615">
    <property type="entry name" value="BH0509-like"/>
</dbReference>
<evidence type="ECO:0000313" key="2">
    <source>
        <dbReference type="Proteomes" id="UP000523362"/>
    </source>
</evidence>
<proteinExistence type="predicted"/>